<dbReference type="InterPro" id="IPR036650">
    <property type="entry name" value="CAT_RNA-bd_dom_sf"/>
</dbReference>
<dbReference type="PROSITE" id="PS51372">
    <property type="entry name" value="PRD_2"/>
    <property type="match status" value="2"/>
</dbReference>
<comment type="caution">
    <text evidence="3">The sequence shown here is derived from an EMBL/GenBank/DDBJ whole genome shotgun (WGS) entry which is preliminary data.</text>
</comment>
<gene>
    <name evidence="3" type="ORF">M3202_10365</name>
</gene>
<dbReference type="InterPro" id="IPR036634">
    <property type="entry name" value="PRD_sf"/>
</dbReference>
<sequence length="276" mass="32087">MLAVKKVLNNNVIIAHHPDYNEVILIGKGLGFGKKNGELVAGEQAEKFFVLKEAKEQERYKKLLHYIDEDFIGLMNDVIEHVEERFSIRLHEHIHSALTDHLFYAVKRVKQKLDIKNPFLPETELAYPKEFDVAAEIIARLNQELSVSIPPDEIGFVALHIHSALTKRSIQEVNQHTWLIGEIVQEVENTLQLSIDRKDINYLRLVRHLRHSIELINKDQYDDNQDALKDILQAQYPVCYELASTLLEMMEQSLEKKVPETEAVYLTLHLQRIARR</sequence>
<dbReference type="Proteomes" id="UP001139179">
    <property type="component" value="Unassembled WGS sequence"/>
</dbReference>
<dbReference type="SUPFAM" id="SSF50151">
    <property type="entry name" value="SacY-like RNA-binding domain"/>
    <property type="match status" value="1"/>
</dbReference>
<dbReference type="GO" id="GO:0003723">
    <property type="term" value="F:RNA binding"/>
    <property type="evidence" value="ECO:0007669"/>
    <property type="project" value="InterPro"/>
</dbReference>
<protein>
    <submittedName>
        <fullName evidence="3">Transcription antiterminator</fullName>
    </submittedName>
</protein>
<dbReference type="InterPro" id="IPR011608">
    <property type="entry name" value="PRD"/>
</dbReference>
<proteinExistence type="predicted"/>
<feature type="domain" description="PRD" evidence="2">
    <location>
        <begin position="172"/>
        <end position="276"/>
    </location>
</feature>
<dbReference type="Gene3D" id="1.10.1790.10">
    <property type="entry name" value="PRD domain"/>
    <property type="match status" value="1"/>
</dbReference>
<evidence type="ECO:0000313" key="3">
    <source>
        <dbReference type="EMBL" id="MCM3714491.1"/>
    </source>
</evidence>
<dbReference type="Gene3D" id="1.20.58.1950">
    <property type="match status" value="1"/>
</dbReference>
<feature type="domain" description="PRD" evidence="2">
    <location>
        <begin position="66"/>
        <end position="171"/>
    </location>
</feature>
<dbReference type="EMBL" id="JAMBOL010000007">
    <property type="protein sequence ID" value="MCM3714491.1"/>
    <property type="molecule type" value="Genomic_DNA"/>
</dbReference>
<accession>A0A9X2DP27</accession>
<name>A0A9X2DP27_9BACI</name>
<dbReference type="PANTHER" id="PTHR30185">
    <property type="entry name" value="CRYPTIC BETA-GLUCOSIDE BGL OPERON ANTITERMINATOR"/>
    <property type="match status" value="1"/>
</dbReference>
<keyword evidence="1" id="KW-0677">Repeat</keyword>
<organism evidence="3 4">
    <name type="scientific">Halalkalibacter oceani</name>
    <dbReference type="NCBI Taxonomy" id="1653776"/>
    <lineage>
        <taxon>Bacteria</taxon>
        <taxon>Bacillati</taxon>
        <taxon>Bacillota</taxon>
        <taxon>Bacilli</taxon>
        <taxon>Bacillales</taxon>
        <taxon>Bacillaceae</taxon>
        <taxon>Halalkalibacter</taxon>
    </lineage>
</organism>
<dbReference type="InterPro" id="IPR004341">
    <property type="entry name" value="CAT_RNA-bd_dom"/>
</dbReference>
<dbReference type="AlphaFoldDB" id="A0A9X2DP27"/>
<reference evidence="3" key="1">
    <citation type="submission" date="2022-05" db="EMBL/GenBank/DDBJ databases">
        <title>Comparative Genomics of Spacecraft Associated Microbes.</title>
        <authorList>
            <person name="Tran M.T."/>
            <person name="Wright A."/>
            <person name="Seuylemezian A."/>
            <person name="Eisen J."/>
            <person name="Coil D."/>
        </authorList>
    </citation>
    <scope>NUCLEOTIDE SEQUENCE</scope>
    <source>
        <strain evidence="3">214.1.1</strain>
    </source>
</reference>
<dbReference type="SUPFAM" id="SSF63520">
    <property type="entry name" value="PTS-regulatory domain, PRD"/>
    <property type="match status" value="2"/>
</dbReference>
<dbReference type="GO" id="GO:0006355">
    <property type="term" value="P:regulation of DNA-templated transcription"/>
    <property type="evidence" value="ECO:0007669"/>
    <property type="project" value="InterPro"/>
</dbReference>
<dbReference type="RefSeq" id="WP_251223264.1">
    <property type="nucleotide sequence ID" value="NZ_JAMBOL010000007.1"/>
</dbReference>
<dbReference type="InterPro" id="IPR050661">
    <property type="entry name" value="BglG_antiterminators"/>
</dbReference>
<evidence type="ECO:0000313" key="4">
    <source>
        <dbReference type="Proteomes" id="UP001139179"/>
    </source>
</evidence>
<dbReference type="Gene3D" id="2.30.24.10">
    <property type="entry name" value="CAT RNA-binding domain"/>
    <property type="match status" value="1"/>
</dbReference>
<dbReference type="Pfam" id="PF00874">
    <property type="entry name" value="PRD"/>
    <property type="match status" value="2"/>
</dbReference>
<keyword evidence="4" id="KW-1185">Reference proteome</keyword>
<evidence type="ECO:0000259" key="2">
    <source>
        <dbReference type="PROSITE" id="PS51372"/>
    </source>
</evidence>
<dbReference type="SMART" id="SM01061">
    <property type="entry name" value="CAT_RBD"/>
    <property type="match status" value="1"/>
</dbReference>
<dbReference type="Pfam" id="PF03123">
    <property type="entry name" value="CAT_RBD"/>
    <property type="match status" value="1"/>
</dbReference>
<dbReference type="PANTHER" id="PTHR30185:SF16">
    <property type="entry name" value="PROTEIN GLCT"/>
    <property type="match status" value="1"/>
</dbReference>
<dbReference type="NCBIfam" id="NF047357">
    <property type="entry name" value="antiterm_GlcT"/>
    <property type="match status" value="1"/>
</dbReference>
<evidence type="ECO:0000256" key="1">
    <source>
        <dbReference type="ARBA" id="ARBA00022737"/>
    </source>
</evidence>
<dbReference type="Gene3D" id="1.20.890.100">
    <property type="match status" value="1"/>
</dbReference>